<dbReference type="InterPro" id="IPR016171">
    <property type="entry name" value="Vanillyl_alc_oxidase_C-sub2"/>
</dbReference>
<evidence type="ECO:0000256" key="4">
    <source>
        <dbReference type="ARBA" id="ARBA00022630"/>
    </source>
</evidence>
<dbReference type="SUPFAM" id="SSF56176">
    <property type="entry name" value="FAD-binding/transporter-associated domain-like"/>
    <property type="match status" value="1"/>
</dbReference>
<keyword evidence="10" id="KW-0808">Transferase</keyword>
<evidence type="ECO:0000256" key="7">
    <source>
        <dbReference type="PIRSR" id="PIRSR625650-2"/>
    </source>
</evidence>
<feature type="binding site" evidence="8">
    <location>
        <begin position="291"/>
        <end position="297"/>
    </location>
    <ligand>
        <name>FAD</name>
        <dbReference type="ChEBI" id="CHEBI:57692"/>
    </ligand>
</feature>
<dbReference type="OrthoDB" id="7786253at2759"/>
<evidence type="ECO:0000256" key="9">
    <source>
        <dbReference type="PIRSR" id="PIRSR625650-4"/>
    </source>
</evidence>
<accession>A0A067QFW3</accession>
<comment type="subcellular location">
    <subcellularLocation>
        <location evidence="10">Peroxisome</location>
    </subcellularLocation>
</comment>
<keyword evidence="11" id="KW-0812">Transmembrane</keyword>
<feature type="site" description="Important for enzyme activity" evidence="9">
    <location>
        <position position="407"/>
    </location>
</feature>
<evidence type="ECO:0000256" key="3">
    <source>
        <dbReference type="ARBA" id="ARBA00012385"/>
    </source>
</evidence>
<keyword evidence="5 8" id="KW-0274">FAD</keyword>
<evidence type="ECO:0000256" key="6">
    <source>
        <dbReference type="PIRSR" id="PIRSR625650-1"/>
    </source>
</evidence>
<dbReference type="GO" id="GO:0005777">
    <property type="term" value="C:peroxisome"/>
    <property type="evidence" value="ECO:0007669"/>
    <property type="project" value="UniProtKB-SubCell"/>
</dbReference>
<dbReference type="GO" id="GO:0008609">
    <property type="term" value="F:alkylglycerone-phosphate synthase activity"/>
    <property type="evidence" value="ECO:0007669"/>
    <property type="project" value="UniProtKB-EC"/>
</dbReference>
<organism evidence="13 14">
    <name type="scientific">Jaapia argillacea MUCL 33604</name>
    <dbReference type="NCBI Taxonomy" id="933084"/>
    <lineage>
        <taxon>Eukaryota</taxon>
        <taxon>Fungi</taxon>
        <taxon>Dikarya</taxon>
        <taxon>Basidiomycota</taxon>
        <taxon>Agaricomycotina</taxon>
        <taxon>Agaricomycetes</taxon>
        <taxon>Agaricomycetidae</taxon>
        <taxon>Jaapiales</taxon>
        <taxon>Jaapiaceae</taxon>
        <taxon>Jaapia</taxon>
    </lineage>
</organism>
<dbReference type="SUPFAM" id="SSF55103">
    <property type="entry name" value="FAD-linked oxidases, C-terminal domain"/>
    <property type="match status" value="1"/>
</dbReference>
<dbReference type="InParanoid" id="A0A067QFW3"/>
<evidence type="ECO:0000256" key="10">
    <source>
        <dbReference type="RuleBase" id="RU363113"/>
    </source>
</evidence>
<dbReference type="InterPro" id="IPR004113">
    <property type="entry name" value="FAD-bd_oxidored_4_C"/>
</dbReference>
<keyword evidence="4 10" id="KW-0285">Flavoprotein</keyword>
<dbReference type="HOGENOM" id="CLU_017779_2_2_1"/>
<evidence type="ECO:0000256" key="2">
    <source>
        <dbReference type="ARBA" id="ARBA00008000"/>
    </source>
</evidence>
<dbReference type="EMBL" id="KL197709">
    <property type="protein sequence ID" value="KDQ65075.1"/>
    <property type="molecule type" value="Genomic_DNA"/>
</dbReference>
<dbReference type="UniPathway" id="UPA00781"/>
<comment type="function">
    <text evidence="10">Catalyzes the exchange of an acyl for a long-chain alkyl group and the formation of the ether bond in the biosynthesis of ether phospholipids.</text>
</comment>
<feature type="binding site" evidence="8">
    <location>
        <begin position="304"/>
        <end position="307"/>
    </location>
    <ligand>
        <name>FAD</name>
        <dbReference type="ChEBI" id="CHEBI:57692"/>
    </ligand>
</feature>
<dbReference type="Pfam" id="PF01565">
    <property type="entry name" value="FAD_binding_4"/>
    <property type="match status" value="1"/>
</dbReference>
<feature type="transmembrane region" description="Helical" evidence="11">
    <location>
        <begin position="20"/>
        <end position="38"/>
    </location>
</feature>
<name>A0A067QFW3_9AGAM</name>
<dbReference type="STRING" id="933084.A0A067QFW3"/>
<dbReference type="EC" id="2.5.1.26" evidence="3 10"/>
<dbReference type="Gene3D" id="3.30.160.650">
    <property type="match status" value="1"/>
</dbReference>
<feature type="domain" description="FAD-binding PCMH-type" evidence="12">
    <location>
        <begin position="190"/>
        <end position="372"/>
    </location>
</feature>
<comment type="subunit">
    <text evidence="10">Homodimer.</text>
</comment>
<evidence type="ECO:0000256" key="1">
    <source>
        <dbReference type="ARBA" id="ARBA00004670"/>
    </source>
</evidence>
<comment type="pathway">
    <text evidence="1 10">Glycerolipid metabolism; ether lipid biosynthesis.</text>
</comment>
<dbReference type="Gene3D" id="3.30.43.10">
    <property type="entry name" value="Uridine Diphospho-n-acetylenolpyruvylglucosamine Reductase, domain 2"/>
    <property type="match status" value="1"/>
</dbReference>
<protein>
    <recommendedName>
        <fullName evidence="3 10">Alkylglycerone-phosphate synthase</fullName>
        <shortName evidence="10">Alkyl-DHAP synthase</shortName>
        <ecNumber evidence="3 10">2.5.1.26</ecNumber>
    </recommendedName>
</protein>
<dbReference type="InterPro" id="IPR006094">
    <property type="entry name" value="Oxid_FAD_bind_N"/>
</dbReference>
<evidence type="ECO:0000259" key="12">
    <source>
        <dbReference type="PROSITE" id="PS51387"/>
    </source>
</evidence>
<dbReference type="Gene3D" id="3.30.300.330">
    <property type="match status" value="1"/>
</dbReference>
<reference evidence="14" key="1">
    <citation type="journal article" date="2014" name="Proc. Natl. Acad. Sci. U.S.A.">
        <title>Extensive sampling of basidiomycete genomes demonstrates inadequacy of the white-rot/brown-rot paradigm for wood decay fungi.</title>
        <authorList>
            <person name="Riley R."/>
            <person name="Salamov A.A."/>
            <person name="Brown D.W."/>
            <person name="Nagy L.G."/>
            <person name="Floudas D."/>
            <person name="Held B.W."/>
            <person name="Levasseur A."/>
            <person name="Lombard V."/>
            <person name="Morin E."/>
            <person name="Otillar R."/>
            <person name="Lindquist E.A."/>
            <person name="Sun H."/>
            <person name="LaButti K.M."/>
            <person name="Schmutz J."/>
            <person name="Jabbour D."/>
            <person name="Luo H."/>
            <person name="Baker S.E."/>
            <person name="Pisabarro A.G."/>
            <person name="Walton J.D."/>
            <person name="Blanchette R.A."/>
            <person name="Henrissat B."/>
            <person name="Martin F."/>
            <person name="Cullen D."/>
            <person name="Hibbett D.S."/>
            <person name="Grigoriev I.V."/>
        </authorList>
    </citation>
    <scope>NUCLEOTIDE SEQUENCE [LARGE SCALE GENOMIC DNA]</scope>
    <source>
        <strain evidence="14">MUCL 33604</strain>
    </source>
</reference>
<dbReference type="PANTHER" id="PTHR46568:SF1">
    <property type="entry name" value="ALKYLDIHYDROXYACETONEPHOSPHATE SYNTHASE, PEROXISOMAL"/>
    <property type="match status" value="1"/>
</dbReference>
<dbReference type="GO" id="GO:0071949">
    <property type="term" value="F:FAD binding"/>
    <property type="evidence" value="ECO:0007669"/>
    <property type="project" value="InterPro"/>
</dbReference>
<dbReference type="InterPro" id="IPR016166">
    <property type="entry name" value="FAD-bd_PCMH"/>
</dbReference>
<dbReference type="InterPro" id="IPR016164">
    <property type="entry name" value="FAD-linked_Oxase-like_C"/>
</dbReference>
<keyword evidence="11" id="KW-0472">Membrane</keyword>
<dbReference type="GO" id="GO:0008611">
    <property type="term" value="P:ether lipid biosynthetic process"/>
    <property type="evidence" value="ECO:0007669"/>
    <property type="project" value="UniProtKB-UniPathway"/>
</dbReference>
<keyword evidence="10" id="KW-0576">Peroxisome</keyword>
<comment type="similarity">
    <text evidence="2 10">Belongs to the FAD-binding oxidoreductase/transferase type 4 family.</text>
</comment>
<dbReference type="Proteomes" id="UP000027265">
    <property type="component" value="Unassembled WGS sequence"/>
</dbReference>
<feature type="active site" description="Proton donor/acceptor" evidence="6">
    <location>
        <position position="565"/>
    </location>
</feature>
<dbReference type="PANTHER" id="PTHR46568">
    <property type="entry name" value="ALKYLDIHYDROXYACETONEPHOSPHATE SYNTHASE, PEROXISOMAL"/>
    <property type="match status" value="1"/>
</dbReference>
<dbReference type="Gene3D" id="1.10.45.10">
    <property type="entry name" value="Vanillyl-alcohol Oxidase, Chain A, domain 4"/>
    <property type="match status" value="1"/>
</dbReference>
<sequence>MGDTIIVAARGRGILSGLLGPGRLAVLLVFITFVTNLYRRRRVAQRRRHTSTTVLVDETERLENIPVERDGDGTDRLDQWGFNDAGFFVNEEGHVVMAGARYPEICGLDLPYVIPRISATFNLSIPTLGTFIPQYPPAIPALHRSDPLEDALTKALRADQLSWDGKTRLRHGHGHTLSEMYNIKVGSIGLARVPDLVAFPESIDNISSLITIALAHSALLVPYGGGTNVTQALACSTDEQRVIISVDMSRMNRILWLDTANGLAHVEAGAVGRHLEKALNGHGFTLGHEPDSMEFSTLGGWVATNASGMKKNKYGNIENIVQDVTVITPKGVISRTGLNPRESTGSDVRHLLFGSEGKLGFIVSAVVRVSRLPQKREHGSYLFPTFEDGAKFMYDVSQSDMIPASIRLVDNDQFQLSHCLRPAENRLKTYVSSALKLMLRHVYGFDFTKISACTLLFEGSREEVARQKRVVHRLASLHSAIRGGAEAGKRGYKMTFAIAYLRDFLLNFNVAGESFETSVSWSQALSLCTNVKRRIREEFTRRKLPGVPHISCRLTQVYQTGVAIYFYFAIPIVGVEKPMEVYAELEHAARDEVLKCGGSLSHHHGVGNLRKEFLPSIMSDATMELRQRTKDAFDPSGVFMSL</sequence>
<feature type="binding site" evidence="8">
    <location>
        <begin position="356"/>
        <end position="362"/>
    </location>
    <ligand>
        <name>FAD</name>
        <dbReference type="ChEBI" id="CHEBI:57692"/>
    </ligand>
</feature>
<evidence type="ECO:0000256" key="5">
    <source>
        <dbReference type="ARBA" id="ARBA00022827"/>
    </source>
</evidence>
<gene>
    <name evidence="13" type="ORF">JAAARDRAFT_202310</name>
</gene>
<keyword evidence="10" id="KW-0444">Lipid biosynthesis</keyword>
<evidence type="ECO:0000313" key="13">
    <source>
        <dbReference type="EMBL" id="KDQ65075.1"/>
    </source>
</evidence>
<keyword evidence="10" id="KW-0443">Lipid metabolism</keyword>
<feature type="binding site" evidence="7">
    <location>
        <position position="502"/>
    </location>
    <ligand>
        <name>substrate</name>
    </ligand>
</feature>
<dbReference type="PROSITE" id="PS51387">
    <property type="entry name" value="FAD_PCMH"/>
    <property type="match status" value="1"/>
</dbReference>
<dbReference type="InterPro" id="IPR016169">
    <property type="entry name" value="FAD-bd_PCMH_sub2"/>
</dbReference>
<evidence type="ECO:0000313" key="14">
    <source>
        <dbReference type="Proteomes" id="UP000027265"/>
    </source>
</evidence>
<evidence type="ECO:0000256" key="8">
    <source>
        <dbReference type="PIRSR" id="PIRSR625650-3"/>
    </source>
</evidence>
<comment type="catalytic activity">
    <reaction evidence="10">
        <text>a long chain fatty alcohol + a 1-acylglycerone 3-phosphate = a 1-O-alkylglycerone 3-phosphate + a long-chain fatty acid + H(+)</text>
        <dbReference type="Rhea" id="RHEA:36171"/>
        <dbReference type="ChEBI" id="CHEBI:15378"/>
        <dbReference type="ChEBI" id="CHEBI:17135"/>
        <dbReference type="ChEBI" id="CHEBI:57534"/>
        <dbReference type="ChEBI" id="CHEBI:57560"/>
        <dbReference type="ChEBI" id="CHEBI:73315"/>
        <dbReference type="EC" id="2.5.1.26"/>
    </reaction>
</comment>
<dbReference type="InterPro" id="IPR036318">
    <property type="entry name" value="FAD-bd_PCMH-like_sf"/>
</dbReference>
<evidence type="ECO:0000256" key="11">
    <source>
        <dbReference type="SAM" id="Phobius"/>
    </source>
</evidence>
<keyword evidence="11" id="KW-1133">Transmembrane helix</keyword>
<dbReference type="InterPro" id="IPR025650">
    <property type="entry name" value="Alkyl-DHAP_Synthase"/>
</dbReference>
<dbReference type="InterPro" id="IPR016167">
    <property type="entry name" value="FAD-bd_PCMH_sub1"/>
</dbReference>
<dbReference type="Gene3D" id="3.30.465.10">
    <property type="match status" value="1"/>
</dbReference>
<dbReference type="AlphaFoldDB" id="A0A067QFW3"/>
<comment type="cofactor">
    <cofactor evidence="8 10">
        <name>FAD</name>
        <dbReference type="ChEBI" id="CHEBI:57692"/>
    </cofactor>
</comment>
<dbReference type="Gene3D" id="3.30.70.3450">
    <property type="match status" value="1"/>
</dbReference>
<keyword evidence="14" id="KW-1185">Reference proteome</keyword>
<proteinExistence type="inferred from homology"/>
<dbReference type="Pfam" id="PF02913">
    <property type="entry name" value="FAD-oxidase_C"/>
    <property type="match status" value="1"/>
</dbReference>